<accession>A0ABW0MFF1</accession>
<proteinExistence type="predicted"/>
<sequence length="158" mass="17391">MRMQRGFSLIELLAALTLLALLMTVAAPVSDLIKQRRQEAEMRQTLATVRTAIDAYKRATADGSIEKSIEQSGYPPDLNVLVEGVANKKDPSGAKLYFLRRLPPDPMCDSCDGKSPADSWETRSYDSSPESFSSGSDVFDIRSSSKKPGLNGVPYNEW</sequence>
<dbReference type="RefSeq" id="WP_378999272.1">
    <property type="nucleotide sequence ID" value="NZ_JBHSMT010000028.1"/>
</dbReference>
<dbReference type="Pfam" id="PF07963">
    <property type="entry name" value="N_methyl"/>
    <property type="match status" value="1"/>
</dbReference>
<dbReference type="Gene3D" id="3.30.700.10">
    <property type="entry name" value="Glycoprotein, Type 4 Pilin"/>
    <property type="match status" value="1"/>
</dbReference>
<evidence type="ECO:0000256" key="1">
    <source>
        <dbReference type="SAM" id="MobiDB-lite"/>
    </source>
</evidence>
<protein>
    <submittedName>
        <fullName evidence="2">Type II secretion system protein</fullName>
    </submittedName>
</protein>
<dbReference type="Proteomes" id="UP001596045">
    <property type="component" value="Unassembled WGS sequence"/>
</dbReference>
<dbReference type="InterPro" id="IPR045584">
    <property type="entry name" value="Pilin-like"/>
</dbReference>
<reference evidence="3" key="1">
    <citation type="journal article" date="2019" name="Int. J. Syst. Evol. Microbiol.">
        <title>The Global Catalogue of Microorganisms (GCM) 10K type strain sequencing project: providing services to taxonomists for standard genome sequencing and annotation.</title>
        <authorList>
            <consortium name="The Broad Institute Genomics Platform"/>
            <consortium name="The Broad Institute Genome Sequencing Center for Infectious Disease"/>
            <person name="Wu L."/>
            <person name="Ma J."/>
        </authorList>
    </citation>
    <scope>NUCLEOTIDE SEQUENCE [LARGE SCALE GENOMIC DNA]</scope>
    <source>
        <strain evidence="3">JCM 17066</strain>
    </source>
</reference>
<keyword evidence="3" id="KW-1185">Reference proteome</keyword>
<dbReference type="SUPFAM" id="SSF54523">
    <property type="entry name" value="Pili subunits"/>
    <property type="match status" value="1"/>
</dbReference>
<dbReference type="InterPro" id="IPR012902">
    <property type="entry name" value="N_methyl_site"/>
</dbReference>
<evidence type="ECO:0000313" key="2">
    <source>
        <dbReference type="EMBL" id="MFC5475718.1"/>
    </source>
</evidence>
<feature type="compositionally biased region" description="Low complexity" evidence="1">
    <location>
        <begin position="125"/>
        <end position="136"/>
    </location>
</feature>
<dbReference type="NCBIfam" id="TIGR02532">
    <property type="entry name" value="IV_pilin_GFxxxE"/>
    <property type="match status" value="1"/>
</dbReference>
<name>A0ABW0MFF1_9BURK</name>
<dbReference type="EMBL" id="JBHSMT010000028">
    <property type="protein sequence ID" value="MFC5475718.1"/>
    <property type="molecule type" value="Genomic_DNA"/>
</dbReference>
<organism evidence="2 3">
    <name type="scientific">Paraherbaspirillum soli</name>
    <dbReference type="NCBI Taxonomy" id="631222"/>
    <lineage>
        <taxon>Bacteria</taxon>
        <taxon>Pseudomonadati</taxon>
        <taxon>Pseudomonadota</taxon>
        <taxon>Betaproteobacteria</taxon>
        <taxon>Burkholderiales</taxon>
        <taxon>Oxalobacteraceae</taxon>
        <taxon>Paraherbaspirillum</taxon>
    </lineage>
</organism>
<comment type="caution">
    <text evidence="2">The sequence shown here is derived from an EMBL/GenBank/DDBJ whole genome shotgun (WGS) entry which is preliminary data.</text>
</comment>
<evidence type="ECO:0000313" key="3">
    <source>
        <dbReference type="Proteomes" id="UP001596045"/>
    </source>
</evidence>
<gene>
    <name evidence="2" type="ORF">ACFPM8_17280</name>
</gene>
<dbReference type="PROSITE" id="PS00409">
    <property type="entry name" value="PROKAR_NTER_METHYL"/>
    <property type="match status" value="1"/>
</dbReference>
<feature type="region of interest" description="Disordered" evidence="1">
    <location>
        <begin position="109"/>
        <end position="158"/>
    </location>
</feature>